<reference evidence="4" key="1">
    <citation type="journal article" date="2014" name="Int. J. Syst. Evol. Microbiol.">
        <title>Complete genome sequence of Corynebacterium casei LMG S-19264T (=DSM 44701T), isolated from a smear-ripened cheese.</title>
        <authorList>
            <consortium name="US DOE Joint Genome Institute (JGI-PGF)"/>
            <person name="Walter F."/>
            <person name="Albersmeier A."/>
            <person name="Kalinowski J."/>
            <person name="Ruckert C."/>
        </authorList>
    </citation>
    <scope>NUCLEOTIDE SEQUENCE</scope>
    <source>
        <strain evidence="4">JCM 4633</strain>
    </source>
</reference>
<reference evidence="4" key="2">
    <citation type="submission" date="2020-09" db="EMBL/GenBank/DDBJ databases">
        <authorList>
            <person name="Sun Q."/>
            <person name="Ohkuma M."/>
        </authorList>
    </citation>
    <scope>NUCLEOTIDE SEQUENCE</scope>
    <source>
        <strain evidence="4">JCM 4633</strain>
    </source>
</reference>
<sequence>MARDGLQLERHHALGEIIAQRTEANAGEWHWALVGDHVHVIVGVESAGHLRVARDDAAQCADHTSKTRKLVPSGEHGKGKRWQVRWRDASGKQRKENFDKRSMADTRAATIDADLARGLYVDPAAGKESFRAVAERWRTSAVHRSTTASRVERALRNHVYPTFGDRPVASIRPSEIQAWSRTVHRCSPCPRSG</sequence>
<protein>
    <recommendedName>
        <fullName evidence="3">Phage integrase central domain-containing protein</fullName>
    </recommendedName>
</protein>
<dbReference type="SUPFAM" id="SSF56349">
    <property type="entry name" value="DNA breaking-rejoining enzymes"/>
    <property type="match status" value="1"/>
</dbReference>
<name>A0A918TYJ7_STRCJ</name>
<evidence type="ECO:0000256" key="1">
    <source>
        <dbReference type="ARBA" id="ARBA00023125"/>
    </source>
</evidence>
<dbReference type="Pfam" id="PF22022">
    <property type="entry name" value="Phage_int_M"/>
    <property type="match status" value="1"/>
</dbReference>
<evidence type="ECO:0000256" key="2">
    <source>
        <dbReference type="SAM" id="MobiDB-lite"/>
    </source>
</evidence>
<evidence type="ECO:0000313" key="5">
    <source>
        <dbReference type="Proteomes" id="UP000646244"/>
    </source>
</evidence>
<dbReference type="Proteomes" id="UP000646244">
    <property type="component" value="Unassembled WGS sequence"/>
</dbReference>
<dbReference type="Gene3D" id="1.10.150.130">
    <property type="match status" value="1"/>
</dbReference>
<dbReference type="InterPro" id="IPR010998">
    <property type="entry name" value="Integrase_recombinase_N"/>
</dbReference>
<feature type="region of interest" description="Disordered" evidence="2">
    <location>
        <begin position="61"/>
        <end position="81"/>
    </location>
</feature>
<organism evidence="4 5">
    <name type="scientific">Streptomyces cinnamoneus</name>
    <name type="common">Streptoverticillium cinnamoneum</name>
    <dbReference type="NCBI Taxonomy" id="53446"/>
    <lineage>
        <taxon>Bacteria</taxon>
        <taxon>Bacillati</taxon>
        <taxon>Actinomycetota</taxon>
        <taxon>Actinomycetes</taxon>
        <taxon>Kitasatosporales</taxon>
        <taxon>Streptomycetaceae</taxon>
        <taxon>Streptomyces</taxon>
        <taxon>Streptomyces cinnamoneus group</taxon>
    </lineage>
</organism>
<feature type="domain" description="Phage integrase central" evidence="3">
    <location>
        <begin position="130"/>
        <end position="182"/>
    </location>
</feature>
<proteinExistence type="predicted"/>
<keyword evidence="1" id="KW-0238">DNA-binding</keyword>
<evidence type="ECO:0000313" key="4">
    <source>
        <dbReference type="EMBL" id="GHC62485.1"/>
    </source>
</evidence>
<comment type="caution">
    <text evidence="4">The sequence shown here is derived from an EMBL/GenBank/DDBJ whole genome shotgun (WGS) entry which is preliminary data.</text>
</comment>
<dbReference type="GO" id="GO:0003677">
    <property type="term" value="F:DNA binding"/>
    <property type="evidence" value="ECO:0007669"/>
    <property type="project" value="UniProtKB-KW"/>
</dbReference>
<accession>A0A918TYJ7</accession>
<evidence type="ECO:0000259" key="3">
    <source>
        <dbReference type="Pfam" id="PF22022"/>
    </source>
</evidence>
<gene>
    <name evidence="4" type="ORF">GCM10010507_44620</name>
</gene>
<dbReference type="EMBL" id="BMVB01000016">
    <property type="protein sequence ID" value="GHC62485.1"/>
    <property type="molecule type" value="Genomic_DNA"/>
</dbReference>
<dbReference type="AlphaFoldDB" id="A0A918TYJ7"/>
<dbReference type="InterPro" id="IPR053876">
    <property type="entry name" value="Phage_int_M"/>
</dbReference>
<dbReference type="InterPro" id="IPR011010">
    <property type="entry name" value="DNA_brk_join_enz"/>
</dbReference>